<keyword evidence="1" id="KW-0597">Phosphoprotein</keyword>
<comment type="caution">
    <text evidence="7">The sequence shown here is derived from an EMBL/GenBank/DDBJ whole genome shotgun (WGS) entry which is preliminary data.</text>
</comment>
<keyword evidence="5" id="KW-0378">Hydrolase</keyword>
<accession>A0A2V2N6J6</accession>
<evidence type="ECO:0000313" key="7">
    <source>
        <dbReference type="EMBL" id="PWR71857.1"/>
    </source>
</evidence>
<dbReference type="GO" id="GO:0110001">
    <property type="term" value="C:toxin-antitoxin complex"/>
    <property type="evidence" value="ECO:0007669"/>
    <property type="project" value="InterPro"/>
</dbReference>
<evidence type="ECO:0000313" key="8">
    <source>
        <dbReference type="Proteomes" id="UP000245934"/>
    </source>
</evidence>
<dbReference type="PANTHER" id="PTHR34139">
    <property type="entry name" value="UPF0331 PROTEIN MJ0127"/>
    <property type="match status" value="1"/>
</dbReference>
<gene>
    <name evidence="7" type="ORF">DLD82_13350</name>
</gene>
<evidence type="ECO:0000256" key="1">
    <source>
        <dbReference type="ARBA" id="ARBA00022553"/>
    </source>
</evidence>
<dbReference type="Pfam" id="PF01934">
    <property type="entry name" value="HepT-like"/>
    <property type="match status" value="1"/>
</dbReference>
<dbReference type="InterPro" id="IPR008201">
    <property type="entry name" value="HepT-like"/>
</dbReference>
<dbReference type="GO" id="GO:0000166">
    <property type="term" value="F:nucleotide binding"/>
    <property type="evidence" value="ECO:0007669"/>
    <property type="project" value="UniProtKB-KW"/>
</dbReference>
<comment type="similarity">
    <text evidence="6">Belongs to the HepT RNase toxin family.</text>
</comment>
<evidence type="ECO:0000256" key="6">
    <source>
        <dbReference type="ARBA" id="ARBA00024207"/>
    </source>
</evidence>
<protein>
    <submittedName>
        <fullName evidence="7">DUF86 domain-containing protein</fullName>
    </submittedName>
</protein>
<dbReference type="GO" id="GO:0004540">
    <property type="term" value="F:RNA nuclease activity"/>
    <property type="evidence" value="ECO:0007669"/>
    <property type="project" value="InterPro"/>
</dbReference>
<dbReference type="GO" id="GO:0016787">
    <property type="term" value="F:hydrolase activity"/>
    <property type="evidence" value="ECO:0007669"/>
    <property type="project" value="UniProtKB-KW"/>
</dbReference>
<organism evidence="7 8">
    <name type="scientific">Methanospirillum stamsii</name>
    <dbReference type="NCBI Taxonomy" id="1277351"/>
    <lineage>
        <taxon>Archaea</taxon>
        <taxon>Methanobacteriati</taxon>
        <taxon>Methanobacteriota</taxon>
        <taxon>Stenosarchaea group</taxon>
        <taxon>Methanomicrobia</taxon>
        <taxon>Methanomicrobiales</taxon>
        <taxon>Methanospirillaceae</taxon>
        <taxon>Methanospirillum</taxon>
    </lineage>
</organism>
<dbReference type="InterPro" id="IPR051813">
    <property type="entry name" value="HepT_RNase_toxin"/>
</dbReference>
<dbReference type="OrthoDB" id="318716at2157"/>
<evidence type="ECO:0000256" key="4">
    <source>
        <dbReference type="ARBA" id="ARBA00022741"/>
    </source>
</evidence>
<dbReference type="InterPro" id="IPR037038">
    <property type="entry name" value="HepT-like_sf"/>
</dbReference>
<dbReference type="Gene3D" id="1.20.120.580">
    <property type="entry name" value="bsu32300-like"/>
    <property type="match status" value="1"/>
</dbReference>
<dbReference type="PANTHER" id="PTHR34139:SF1">
    <property type="entry name" value="RNASE MJ1380-RELATED"/>
    <property type="match status" value="1"/>
</dbReference>
<evidence type="ECO:0000256" key="3">
    <source>
        <dbReference type="ARBA" id="ARBA00022722"/>
    </source>
</evidence>
<dbReference type="Proteomes" id="UP000245934">
    <property type="component" value="Unassembled WGS sequence"/>
</dbReference>
<evidence type="ECO:0000256" key="2">
    <source>
        <dbReference type="ARBA" id="ARBA00022649"/>
    </source>
</evidence>
<sequence length="114" mass="13308">MPRDQLLYLSDIMEAINNIQKYVGNNSFEDFLTDQMRIDAVVRNFEIIGEATKNISNEIKVQFPKTDWRSIAGFRDILIHGYFGIDIEIVWDVIENKLPELKEEINQIINSGKF</sequence>
<keyword evidence="4" id="KW-0547">Nucleotide-binding</keyword>
<dbReference type="EMBL" id="QGMZ01000029">
    <property type="protein sequence ID" value="PWR71857.1"/>
    <property type="molecule type" value="Genomic_DNA"/>
</dbReference>
<reference evidence="7 8" key="1">
    <citation type="submission" date="2018-05" db="EMBL/GenBank/DDBJ databases">
        <title>Draft genome of Methanospirillum stamsii Pt1.</title>
        <authorList>
            <person name="Dueholm M.S."/>
            <person name="Nielsen P.H."/>
            <person name="Bakmann L.F."/>
            <person name="Otzen D.E."/>
        </authorList>
    </citation>
    <scope>NUCLEOTIDE SEQUENCE [LARGE SCALE GENOMIC DNA]</scope>
    <source>
        <strain evidence="7 8">Pt1</strain>
    </source>
</reference>
<keyword evidence="2" id="KW-1277">Toxin-antitoxin system</keyword>
<keyword evidence="3" id="KW-0540">Nuclease</keyword>
<evidence type="ECO:0000256" key="5">
    <source>
        <dbReference type="ARBA" id="ARBA00022801"/>
    </source>
</evidence>
<proteinExistence type="inferred from homology"/>
<keyword evidence="8" id="KW-1185">Reference proteome</keyword>
<name>A0A2V2N6J6_9EURY</name>
<dbReference type="AlphaFoldDB" id="A0A2V2N6J6"/>